<keyword evidence="7 12" id="KW-0573">Peptidoglycan synthesis</keyword>
<dbReference type="Pfam" id="PF10555">
    <property type="entry name" value="MraY_sig1"/>
    <property type="match status" value="1"/>
</dbReference>
<evidence type="ECO:0000256" key="3">
    <source>
        <dbReference type="ARBA" id="ARBA00022618"/>
    </source>
</evidence>
<evidence type="ECO:0000256" key="4">
    <source>
        <dbReference type="ARBA" id="ARBA00022679"/>
    </source>
</evidence>
<dbReference type="PROSITE" id="PS01348">
    <property type="entry name" value="MRAY_2"/>
    <property type="match status" value="1"/>
</dbReference>
<feature type="transmembrane region" description="Helical" evidence="12">
    <location>
        <begin position="167"/>
        <end position="188"/>
    </location>
</feature>
<dbReference type="InterPro" id="IPR003524">
    <property type="entry name" value="PNAcMuramoyl-5peptid_Trfase"/>
</dbReference>
<keyword evidence="12 14" id="KW-0479">Metal-binding</keyword>
<keyword evidence="9 12" id="KW-0472">Membrane</keyword>
<sequence length="354" mass="39048">MLYAFYEYFDINIFQYISVRAGFGFFIAFLLTLYLLPKYMAWAISKKTHQPINKYVPNHASKANTPTMGGAIFVLATVVALLFTSNFSNPYIIAGLIAMIGFALVGFQDDLGKILSGDNLQGLSARGKLLLQGVIGAAVSMYLVLVADFPTTMYVPFLKEPLFDLGIYFAIPFWVFVFLSVTNAVNLTDGLDGLATVPSIFSLATLGVIVYLTGHAIFSGYLYLPNIKGVGEVTILAASLSGALLGFLWYNCYPAEIFMGDTGSLAIGGVLAYMAIIGKSEVLLVLIGFIFLIETISVILQVGSYKLRQKRVFLMAPIHHHFEMKKWAENKIIVRFWMIAFLSNILALISLKIR</sequence>
<dbReference type="EMBL" id="CACVAX010000044">
    <property type="protein sequence ID" value="CAA6815910.1"/>
    <property type="molecule type" value="Genomic_DNA"/>
</dbReference>
<dbReference type="HAMAP" id="MF_00038">
    <property type="entry name" value="MraY"/>
    <property type="match status" value="1"/>
</dbReference>
<evidence type="ECO:0000256" key="6">
    <source>
        <dbReference type="ARBA" id="ARBA00022960"/>
    </source>
</evidence>
<feature type="transmembrane region" description="Helical" evidence="12">
    <location>
        <begin position="91"/>
        <end position="108"/>
    </location>
</feature>
<feature type="binding site" evidence="14">
    <location>
        <position position="186"/>
    </location>
    <ligand>
        <name>Mg(2+)</name>
        <dbReference type="ChEBI" id="CHEBI:18420"/>
    </ligand>
</feature>
<feature type="transmembrane region" description="Helical" evidence="12">
    <location>
        <begin position="282"/>
        <end position="305"/>
    </location>
</feature>
<evidence type="ECO:0000256" key="8">
    <source>
        <dbReference type="ARBA" id="ARBA00022989"/>
    </source>
</evidence>
<dbReference type="GO" id="GO:0046872">
    <property type="term" value="F:metal ion binding"/>
    <property type="evidence" value="ECO:0007669"/>
    <property type="project" value="UniProtKB-KW"/>
</dbReference>
<evidence type="ECO:0000256" key="7">
    <source>
        <dbReference type="ARBA" id="ARBA00022984"/>
    </source>
</evidence>
<dbReference type="PROSITE" id="PS01347">
    <property type="entry name" value="MRAY_1"/>
    <property type="match status" value="1"/>
</dbReference>
<name>A0A6S6SYU3_9BACT</name>
<dbReference type="GO" id="GO:0009252">
    <property type="term" value="P:peptidoglycan biosynthetic process"/>
    <property type="evidence" value="ECO:0007669"/>
    <property type="project" value="UniProtKB-UniRule"/>
</dbReference>
<dbReference type="InterPro" id="IPR000715">
    <property type="entry name" value="Glycosyl_transferase_4"/>
</dbReference>
<dbReference type="NCBIfam" id="TIGR00445">
    <property type="entry name" value="mraY"/>
    <property type="match status" value="1"/>
</dbReference>
<reference evidence="15" key="1">
    <citation type="submission" date="2020-01" db="EMBL/GenBank/DDBJ databases">
        <authorList>
            <person name="Meier V. D."/>
            <person name="Meier V D."/>
        </authorList>
    </citation>
    <scope>NUCLEOTIDE SEQUENCE</scope>
    <source>
        <strain evidence="15">HLG_WM_MAG_04</strain>
    </source>
</reference>
<feature type="transmembrane region" description="Helical" evidence="12">
    <location>
        <begin position="332"/>
        <end position="351"/>
    </location>
</feature>
<evidence type="ECO:0000256" key="5">
    <source>
        <dbReference type="ARBA" id="ARBA00022692"/>
    </source>
</evidence>
<evidence type="ECO:0000256" key="13">
    <source>
        <dbReference type="NCBIfam" id="TIGR00445"/>
    </source>
</evidence>
<evidence type="ECO:0000256" key="11">
    <source>
        <dbReference type="ARBA" id="ARBA00023316"/>
    </source>
</evidence>
<keyword evidence="12" id="KW-1003">Cell membrane</keyword>
<protein>
    <recommendedName>
        <fullName evidence="12 13">Phospho-N-acetylmuramoyl-pentapeptide-transferase</fullName>
        <ecNumber evidence="12 13">2.7.8.13</ecNumber>
    </recommendedName>
    <alternativeName>
        <fullName evidence="12">UDP-MurNAc-pentapeptide phosphotransferase</fullName>
    </alternativeName>
</protein>
<dbReference type="GO" id="GO:0008963">
    <property type="term" value="F:phospho-N-acetylmuramoyl-pentapeptide-transferase activity"/>
    <property type="evidence" value="ECO:0007669"/>
    <property type="project" value="UniProtKB-UniRule"/>
</dbReference>
<evidence type="ECO:0000256" key="2">
    <source>
        <dbReference type="ARBA" id="ARBA00005583"/>
    </source>
</evidence>
<proteinExistence type="inferred from homology"/>
<evidence type="ECO:0000256" key="10">
    <source>
        <dbReference type="ARBA" id="ARBA00023306"/>
    </source>
</evidence>
<comment type="function">
    <text evidence="12">Catalyzes the initial step of the lipid cycle reactions in the biosynthesis of the cell wall peptidoglycan: transfers peptidoglycan precursor phospho-MurNAc-pentapeptide from UDP-MurNAc-pentapeptide onto the lipid carrier undecaprenyl phosphate, yielding undecaprenyl-pyrophosphoryl-MurNAc-pentapeptide, known as lipid I.</text>
</comment>
<keyword evidence="3 12" id="KW-0132">Cell division</keyword>
<comment type="pathway">
    <text evidence="12">Cell wall biogenesis; peptidoglycan biosynthesis.</text>
</comment>
<keyword evidence="4 12" id="KW-0808">Transferase</keyword>
<dbReference type="GO" id="GO:0008360">
    <property type="term" value="P:regulation of cell shape"/>
    <property type="evidence" value="ECO:0007669"/>
    <property type="project" value="UniProtKB-KW"/>
</dbReference>
<keyword evidence="6 12" id="KW-0133">Cell shape</keyword>
<dbReference type="InterPro" id="IPR018480">
    <property type="entry name" value="PNAcMuramoyl-5peptid_Trfase_CS"/>
</dbReference>
<keyword evidence="5 12" id="KW-0812">Transmembrane</keyword>
<organism evidence="15">
    <name type="scientific">uncultured Sulfurovum sp</name>
    <dbReference type="NCBI Taxonomy" id="269237"/>
    <lineage>
        <taxon>Bacteria</taxon>
        <taxon>Pseudomonadati</taxon>
        <taxon>Campylobacterota</taxon>
        <taxon>Epsilonproteobacteria</taxon>
        <taxon>Campylobacterales</taxon>
        <taxon>Sulfurovaceae</taxon>
        <taxon>Sulfurovum</taxon>
        <taxon>environmental samples</taxon>
    </lineage>
</organism>
<accession>A0A6S6SYU3</accession>
<evidence type="ECO:0000256" key="9">
    <source>
        <dbReference type="ARBA" id="ARBA00023136"/>
    </source>
</evidence>
<dbReference type="CDD" id="cd06852">
    <property type="entry name" value="GT_MraY"/>
    <property type="match status" value="1"/>
</dbReference>
<feature type="transmembrane region" description="Helical" evidence="12">
    <location>
        <begin position="200"/>
        <end position="224"/>
    </location>
</feature>
<comment type="catalytic activity">
    <reaction evidence="12">
        <text>UDP-N-acetyl-alpha-D-muramoyl-L-alanyl-gamma-D-glutamyl-meso-2,6-diaminopimeloyl-D-alanyl-D-alanine + di-trans,octa-cis-undecaprenyl phosphate = di-trans,octa-cis-undecaprenyl diphospho-N-acetyl-alpha-D-muramoyl-L-alanyl-D-glutamyl-meso-2,6-diaminopimeloyl-D-alanyl-D-alanine + UMP</text>
        <dbReference type="Rhea" id="RHEA:28386"/>
        <dbReference type="ChEBI" id="CHEBI:57865"/>
        <dbReference type="ChEBI" id="CHEBI:60392"/>
        <dbReference type="ChEBI" id="CHEBI:61386"/>
        <dbReference type="ChEBI" id="CHEBI:61387"/>
        <dbReference type="EC" id="2.7.8.13"/>
    </reaction>
</comment>
<gene>
    <name evidence="12" type="primary">mraY</name>
    <name evidence="15" type="ORF">HELGO_WM7176</name>
</gene>
<keyword evidence="11 12" id="KW-0961">Cell wall biogenesis/degradation</keyword>
<keyword evidence="8 12" id="KW-1133">Transmembrane helix</keyword>
<dbReference type="PANTHER" id="PTHR22926:SF5">
    <property type="entry name" value="PHOSPHO-N-ACETYLMURAMOYL-PENTAPEPTIDE-TRANSFERASE HOMOLOG"/>
    <property type="match status" value="1"/>
</dbReference>
<dbReference type="GO" id="GO:0005886">
    <property type="term" value="C:plasma membrane"/>
    <property type="evidence" value="ECO:0007669"/>
    <property type="project" value="UniProtKB-SubCell"/>
</dbReference>
<feature type="transmembrane region" description="Helical" evidence="12">
    <location>
        <begin position="67"/>
        <end position="85"/>
    </location>
</feature>
<feature type="transmembrane region" description="Helical" evidence="12">
    <location>
        <begin position="257"/>
        <end position="276"/>
    </location>
</feature>
<comment type="subcellular location">
    <subcellularLocation>
        <location evidence="12">Cell membrane</location>
        <topology evidence="12">Multi-pass membrane protein</topology>
    </subcellularLocation>
    <subcellularLocation>
        <location evidence="1">Membrane</location>
        <topology evidence="1">Multi-pass membrane protein</topology>
    </subcellularLocation>
</comment>
<dbReference type="GO" id="GO:0051301">
    <property type="term" value="P:cell division"/>
    <property type="evidence" value="ECO:0007669"/>
    <property type="project" value="UniProtKB-KW"/>
</dbReference>
<feature type="transmembrane region" description="Helical" evidence="12">
    <location>
        <begin position="13"/>
        <end position="36"/>
    </location>
</feature>
<evidence type="ECO:0000256" key="1">
    <source>
        <dbReference type="ARBA" id="ARBA00004141"/>
    </source>
</evidence>
<dbReference type="UniPathway" id="UPA00219"/>
<feature type="transmembrane region" description="Helical" evidence="12">
    <location>
        <begin position="129"/>
        <end position="147"/>
    </location>
</feature>
<evidence type="ECO:0000313" key="15">
    <source>
        <dbReference type="EMBL" id="CAA6815910.1"/>
    </source>
</evidence>
<dbReference type="EC" id="2.7.8.13" evidence="12 13"/>
<dbReference type="AlphaFoldDB" id="A0A6S6SYU3"/>
<comment type="similarity">
    <text evidence="2 12">Belongs to the glycosyltransferase 4 family. MraY subfamily.</text>
</comment>
<dbReference type="PANTHER" id="PTHR22926">
    <property type="entry name" value="PHOSPHO-N-ACETYLMURAMOYL-PENTAPEPTIDE-TRANSFERASE"/>
    <property type="match status" value="1"/>
</dbReference>
<keyword evidence="10 12" id="KW-0131">Cell cycle</keyword>
<keyword evidence="12 14" id="KW-0460">Magnesium</keyword>
<dbReference type="Pfam" id="PF00953">
    <property type="entry name" value="Glycos_transf_4"/>
    <property type="match status" value="1"/>
</dbReference>
<feature type="transmembrane region" description="Helical" evidence="12">
    <location>
        <begin position="230"/>
        <end position="250"/>
    </location>
</feature>
<evidence type="ECO:0000256" key="14">
    <source>
        <dbReference type="PIRSR" id="PIRSR600715-1"/>
    </source>
</evidence>
<evidence type="ECO:0000256" key="12">
    <source>
        <dbReference type="HAMAP-Rule" id="MF_00038"/>
    </source>
</evidence>
<feature type="binding site" evidence="14">
    <location>
        <position position="261"/>
    </location>
    <ligand>
        <name>Mg(2+)</name>
        <dbReference type="ChEBI" id="CHEBI:18420"/>
    </ligand>
</feature>
<comment type="cofactor">
    <cofactor evidence="12 14">
        <name>Mg(2+)</name>
        <dbReference type="ChEBI" id="CHEBI:18420"/>
    </cofactor>
</comment>
<dbReference type="GO" id="GO:0071555">
    <property type="term" value="P:cell wall organization"/>
    <property type="evidence" value="ECO:0007669"/>
    <property type="project" value="UniProtKB-KW"/>
</dbReference>